<dbReference type="InterPro" id="IPR037481">
    <property type="entry name" value="LacX"/>
</dbReference>
<dbReference type="SUPFAM" id="SSF74650">
    <property type="entry name" value="Galactose mutarotase-like"/>
    <property type="match status" value="1"/>
</dbReference>
<dbReference type="eggNOG" id="COG2017">
    <property type="taxonomic scope" value="Bacteria"/>
</dbReference>
<dbReference type="STRING" id="572480.Arnit_2106"/>
<dbReference type="OrthoDB" id="9795355at2"/>
<dbReference type="Pfam" id="PF01263">
    <property type="entry name" value="Aldose_epim"/>
    <property type="match status" value="1"/>
</dbReference>
<dbReference type="KEGG" id="ant:Arnit_2106"/>
<organism evidence="1 2">
    <name type="scientific">Arcobacter nitrofigilis (strain ATCC 33309 / DSM 7299 / CCUG 15893 / LMG 7604 / NCTC 12251 / CI)</name>
    <name type="common">Campylobacter nitrofigilis</name>
    <dbReference type="NCBI Taxonomy" id="572480"/>
    <lineage>
        <taxon>Bacteria</taxon>
        <taxon>Pseudomonadati</taxon>
        <taxon>Campylobacterota</taxon>
        <taxon>Epsilonproteobacteria</taxon>
        <taxon>Campylobacterales</taxon>
        <taxon>Arcobacteraceae</taxon>
        <taxon>Arcobacter</taxon>
    </lineage>
</organism>
<dbReference type="CDD" id="cd09024">
    <property type="entry name" value="Aldose_epim_lacX"/>
    <property type="match status" value="1"/>
</dbReference>
<dbReference type="GO" id="GO:0030246">
    <property type="term" value="F:carbohydrate binding"/>
    <property type="evidence" value="ECO:0007669"/>
    <property type="project" value="InterPro"/>
</dbReference>
<reference evidence="1 2" key="1">
    <citation type="journal article" date="2010" name="Stand. Genomic Sci.">
        <title>Complete genome sequence of Arcobacter nitrofigilis type strain (CI).</title>
        <authorList>
            <person name="Pati A."/>
            <person name="Gronow S."/>
            <person name="Lapidus A."/>
            <person name="Copeland A."/>
            <person name="Glavina Del Rio T."/>
            <person name="Nolan M."/>
            <person name="Lucas S."/>
            <person name="Tice H."/>
            <person name="Cheng J.F."/>
            <person name="Han C."/>
            <person name="Chertkov O."/>
            <person name="Bruce D."/>
            <person name="Tapia R."/>
            <person name="Goodwin L."/>
            <person name="Pitluck S."/>
            <person name="Liolios K."/>
            <person name="Ivanova N."/>
            <person name="Mavromatis K."/>
            <person name="Chen A."/>
            <person name="Palaniappan K."/>
            <person name="Land M."/>
            <person name="Hauser L."/>
            <person name="Chang Y.J."/>
            <person name="Jeffries C.D."/>
            <person name="Detter J.C."/>
            <person name="Rohde M."/>
            <person name="Goker M."/>
            <person name="Bristow J."/>
            <person name="Eisen J.A."/>
            <person name="Markowitz V."/>
            <person name="Hugenholtz P."/>
            <person name="Klenk H.P."/>
            <person name="Kyrpides N.C."/>
        </authorList>
    </citation>
    <scope>NUCLEOTIDE SEQUENCE [LARGE SCALE GENOMIC DNA]</scope>
    <source>
        <strain evidence="2">ATCC 33309 / DSM 7299 / CCUG 15893 / LMG 7604 / NCTC 12251 / CI</strain>
    </source>
</reference>
<dbReference type="RefSeq" id="WP_013135905.1">
    <property type="nucleotide sequence ID" value="NC_014166.1"/>
</dbReference>
<dbReference type="PANTHER" id="PTHR11122:SF13">
    <property type="entry name" value="GLUCOSE-6-PHOSPHATE 1-EPIMERASE"/>
    <property type="match status" value="1"/>
</dbReference>
<protein>
    <submittedName>
        <fullName evidence="1">Aldose 1-epimerase</fullName>
    </submittedName>
</protein>
<dbReference type="GO" id="GO:0016853">
    <property type="term" value="F:isomerase activity"/>
    <property type="evidence" value="ECO:0007669"/>
    <property type="project" value="InterPro"/>
</dbReference>
<dbReference type="InterPro" id="IPR008183">
    <property type="entry name" value="Aldose_1/G6P_1-epimerase"/>
</dbReference>
<dbReference type="InterPro" id="IPR014718">
    <property type="entry name" value="GH-type_carb-bd"/>
</dbReference>
<dbReference type="AlphaFoldDB" id="D5V0E8"/>
<accession>D5V0E8</accession>
<sequence length="288" mass="33675">MKYHLSNNFIEVSIKNLGAELCSLRKKDNSLEYIWQGDKKYWNRHSPILFPFVGKLLDNEYIYDNKTYQMGQHGFARDKVFEVFTKEDDYICFKLKSTKETLEIYPFEFELYLSYKLIKTSLEISYKVINKSKNIMYFSIGAHPAFNWPLEKEDKANYYLEFENTKKLERLPLTINGISNKKELINLENNKLALSEELFKDDALVLQNLTNKTITLKNSKDDKSIEMSFEGFPYLGIWSKPSGAPLICIEPWHGIADFIGHNKKLEDKTGIISLDKNEVFESSYTISI</sequence>
<gene>
    <name evidence="1" type="ordered locus">Arnit_2106</name>
</gene>
<dbReference type="HOGENOM" id="CLU_057834_1_0_7"/>
<dbReference type="GO" id="GO:0005975">
    <property type="term" value="P:carbohydrate metabolic process"/>
    <property type="evidence" value="ECO:0007669"/>
    <property type="project" value="InterPro"/>
</dbReference>
<name>D5V0E8_ARCNC</name>
<dbReference type="Gene3D" id="2.70.98.10">
    <property type="match status" value="1"/>
</dbReference>
<dbReference type="InterPro" id="IPR011013">
    <property type="entry name" value="Gal_mutarotase_sf_dom"/>
</dbReference>
<dbReference type="Proteomes" id="UP000000939">
    <property type="component" value="Chromosome"/>
</dbReference>
<keyword evidence="2" id="KW-1185">Reference proteome</keyword>
<evidence type="ECO:0000313" key="2">
    <source>
        <dbReference type="Proteomes" id="UP000000939"/>
    </source>
</evidence>
<dbReference type="PANTHER" id="PTHR11122">
    <property type="entry name" value="APOSPORY-ASSOCIATED PROTEIN C-RELATED"/>
    <property type="match status" value="1"/>
</dbReference>
<evidence type="ECO:0000313" key="1">
    <source>
        <dbReference type="EMBL" id="ADG93760.1"/>
    </source>
</evidence>
<dbReference type="EMBL" id="CP001999">
    <property type="protein sequence ID" value="ADG93760.1"/>
    <property type="molecule type" value="Genomic_DNA"/>
</dbReference>
<proteinExistence type="predicted"/>